<accession>A0AAE0MIW4</accession>
<dbReference type="PANTHER" id="PTHR42085:SF8">
    <property type="entry name" value="F-BOX DOMAIN-CONTAINING PROTEIN"/>
    <property type="match status" value="1"/>
</dbReference>
<dbReference type="EMBL" id="JAUEPO010000002">
    <property type="protein sequence ID" value="KAK3334112.1"/>
    <property type="molecule type" value="Genomic_DNA"/>
</dbReference>
<evidence type="ECO:0000313" key="1">
    <source>
        <dbReference type="EMBL" id="KAK3334112.1"/>
    </source>
</evidence>
<comment type="caution">
    <text evidence="1">The sequence shown here is derived from an EMBL/GenBank/DDBJ whole genome shotgun (WGS) entry which is preliminary data.</text>
</comment>
<organism evidence="1 2">
    <name type="scientific">Cercophora scortea</name>
    <dbReference type="NCBI Taxonomy" id="314031"/>
    <lineage>
        <taxon>Eukaryota</taxon>
        <taxon>Fungi</taxon>
        <taxon>Dikarya</taxon>
        <taxon>Ascomycota</taxon>
        <taxon>Pezizomycotina</taxon>
        <taxon>Sordariomycetes</taxon>
        <taxon>Sordariomycetidae</taxon>
        <taxon>Sordariales</taxon>
        <taxon>Lasiosphaeriaceae</taxon>
        <taxon>Cercophora</taxon>
    </lineage>
</organism>
<sequence length="273" mass="30811">MPFLALPAEIREKIYHYALVSPYPLLTSRPSNPSTAGNPPLATGLLRANKQTHAEARVVLYSRNLFDLPANPVYGENLDILMQGTYLFRFLRRIGTANSALIRRLRVPFPLASHLFGGGGTTFGRDEAVARVLRNMAEMEWAQLRRQREWMLDTLAGLCPGLQVLEMNYLTSNHFETTHWKSLGAEPPGESCEARVALAELKAGLDERFAELRQVVVHLNRVSPRWEEESFYGHVPGRDEWTGLSFRDTVRGYGWVVKTDPAETRGGLFGTWD</sequence>
<dbReference type="Proteomes" id="UP001286456">
    <property type="component" value="Unassembled WGS sequence"/>
</dbReference>
<dbReference type="InterPro" id="IPR038883">
    <property type="entry name" value="AN11006-like"/>
</dbReference>
<dbReference type="PANTHER" id="PTHR42085">
    <property type="entry name" value="F-BOX DOMAIN-CONTAINING PROTEIN"/>
    <property type="match status" value="1"/>
</dbReference>
<reference evidence="1" key="1">
    <citation type="journal article" date="2023" name="Mol. Phylogenet. Evol.">
        <title>Genome-scale phylogeny and comparative genomics of the fungal order Sordariales.</title>
        <authorList>
            <person name="Hensen N."/>
            <person name="Bonometti L."/>
            <person name="Westerberg I."/>
            <person name="Brannstrom I.O."/>
            <person name="Guillou S."/>
            <person name="Cros-Aarteil S."/>
            <person name="Calhoun S."/>
            <person name="Haridas S."/>
            <person name="Kuo A."/>
            <person name="Mondo S."/>
            <person name="Pangilinan J."/>
            <person name="Riley R."/>
            <person name="LaButti K."/>
            <person name="Andreopoulos B."/>
            <person name="Lipzen A."/>
            <person name="Chen C."/>
            <person name="Yan M."/>
            <person name="Daum C."/>
            <person name="Ng V."/>
            <person name="Clum A."/>
            <person name="Steindorff A."/>
            <person name="Ohm R.A."/>
            <person name="Martin F."/>
            <person name="Silar P."/>
            <person name="Natvig D.O."/>
            <person name="Lalanne C."/>
            <person name="Gautier V."/>
            <person name="Ament-Velasquez S.L."/>
            <person name="Kruys A."/>
            <person name="Hutchinson M.I."/>
            <person name="Powell A.J."/>
            <person name="Barry K."/>
            <person name="Miller A.N."/>
            <person name="Grigoriev I.V."/>
            <person name="Debuchy R."/>
            <person name="Gladieux P."/>
            <person name="Hiltunen Thoren M."/>
            <person name="Johannesson H."/>
        </authorList>
    </citation>
    <scope>NUCLEOTIDE SEQUENCE</scope>
    <source>
        <strain evidence="1">SMH4131-1</strain>
    </source>
</reference>
<protein>
    <submittedName>
        <fullName evidence="1">Uncharacterized protein</fullName>
    </submittedName>
</protein>
<gene>
    <name evidence="1" type="ORF">B0T19DRAFT_420068</name>
</gene>
<dbReference type="AlphaFoldDB" id="A0AAE0MIW4"/>
<reference evidence="1" key="2">
    <citation type="submission" date="2023-06" db="EMBL/GenBank/DDBJ databases">
        <authorList>
            <consortium name="Lawrence Berkeley National Laboratory"/>
            <person name="Haridas S."/>
            <person name="Hensen N."/>
            <person name="Bonometti L."/>
            <person name="Westerberg I."/>
            <person name="Brannstrom I.O."/>
            <person name="Guillou S."/>
            <person name="Cros-Aarteil S."/>
            <person name="Calhoun S."/>
            <person name="Kuo A."/>
            <person name="Mondo S."/>
            <person name="Pangilinan J."/>
            <person name="Riley R."/>
            <person name="Labutti K."/>
            <person name="Andreopoulos B."/>
            <person name="Lipzen A."/>
            <person name="Chen C."/>
            <person name="Yanf M."/>
            <person name="Daum C."/>
            <person name="Ng V."/>
            <person name="Clum A."/>
            <person name="Steindorff A."/>
            <person name="Ohm R."/>
            <person name="Martin F."/>
            <person name="Silar P."/>
            <person name="Natvig D."/>
            <person name="Lalanne C."/>
            <person name="Gautier V."/>
            <person name="Ament-Velasquez S.L."/>
            <person name="Kruys A."/>
            <person name="Hutchinson M.I."/>
            <person name="Powell A.J."/>
            <person name="Barry K."/>
            <person name="Miller A.N."/>
            <person name="Grigoriev I.V."/>
            <person name="Debuchy R."/>
            <person name="Gladieux P."/>
            <person name="Thoren M.H."/>
            <person name="Johannesson H."/>
        </authorList>
    </citation>
    <scope>NUCLEOTIDE SEQUENCE</scope>
    <source>
        <strain evidence="1">SMH4131-1</strain>
    </source>
</reference>
<proteinExistence type="predicted"/>
<evidence type="ECO:0000313" key="2">
    <source>
        <dbReference type="Proteomes" id="UP001286456"/>
    </source>
</evidence>
<keyword evidence="2" id="KW-1185">Reference proteome</keyword>
<name>A0AAE0MIW4_9PEZI</name>